<keyword evidence="2" id="KW-1185">Reference proteome</keyword>
<proteinExistence type="predicted"/>
<dbReference type="EMBL" id="JAPQFJ010000002">
    <property type="protein sequence ID" value="MCY6957430.1"/>
    <property type="molecule type" value="Genomic_DNA"/>
</dbReference>
<accession>A0ABT4D573</accession>
<comment type="caution">
    <text evidence="1">The sequence shown here is derived from an EMBL/GenBank/DDBJ whole genome shotgun (WGS) entry which is preliminary data.</text>
</comment>
<evidence type="ECO:0000313" key="1">
    <source>
        <dbReference type="EMBL" id="MCY6957430.1"/>
    </source>
</evidence>
<organism evidence="1 2">
    <name type="scientific">Clostridium brassicae</name>
    <dbReference type="NCBI Taxonomy" id="2999072"/>
    <lineage>
        <taxon>Bacteria</taxon>
        <taxon>Bacillati</taxon>
        <taxon>Bacillota</taxon>
        <taxon>Clostridia</taxon>
        <taxon>Eubacteriales</taxon>
        <taxon>Clostridiaceae</taxon>
        <taxon>Clostridium</taxon>
    </lineage>
</organism>
<protein>
    <submittedName>
        <fullName evidence="1">Uncharacterized protein</fullName>
    </submittedName>
</protein>
<dbReference type="RefSeq" id="WP_268059802.1">
    <property type="nucleotide sequence ID" value="NZ_JAPQFJ010000002.1"/>
</dbReference>
<gene>
    <name evidence="1" type="ORF">OW729_02290</name>
</gene>
<name>A0ABT4D573_9CLOT</name>
<sequence>MVFNTIKDLCEEIEFDYDKPEFEKLSIKTLNEEITKLLMKD</sequence>
<dbReference type="Proteomes" id="UP001144612">
    <property type="component" value="Unassembled WGS sequence"/>
</dbReference>
<evidence type="ECO:0000313" key="2">
    <source>
        <dbReference type="Proteomes" id="UP001144612"/>
    </source>
</evidence>
<reference evidence="1" key="1">
    <citation type="submission" date="2022-12" db="EMBL/GenBank/DDBJ databases">
        <title>Clostridium sp. nov., isolated from industrial wastewater.</title>
        <authorList>
            <person name="Jiayan W."/>
        </authorList>
    </citation>
    <scope>NUCLEOTIDE SEQUENCE</scope>
    <source>
        <strain evidence="1">ZC22-4</strain>
    </source>
</reference>